<dbReference type="Proteomes" id="UP000054770">
    <property type="component" value="Unassembled WGS sequence"/>
</dbReference>
<reference evidence="4" key="1">
    <citation type="submission" date="2016-01" db="EMBL/GenBank/DDBJ databases">
        <authorList>
            <person name="Peeters C."/>
        </authorList>
    </citation>
    <scope>NUCLEOTIDE SEQUENCE [LARGE SCALE GENOMIC DNA]</scope>
    <source>
        <strain evidence="4">LMG 22940</strain>
    </source>
</reference>
<keyword evidence="5" id="KW-1185">Reference proteome</keyword>
<dbReference type="CDD" id="cd03448">
    <property type="entry name" value="HDE_HSD"/>
    <property type="match status" value="1"/>
</dbReference>
<organism evidence="4 5">
    <name type="scientific">Caballeronia choica</name>
    <dbReference type="NCBI Taxonomy" id="326476"/>
    <lineage>
        <taxon>Bacteria</taxon>
        <taxon>Pseudomonadati</taxon>
        <taxon>Pseudomonadota</taxon>
        <taxon>Betaproteobacteria</taxon>
        <taxon>Burkholderiales</taxon>
        <taxon>Burkholderiaceae</taxon>
        <taxon>Caballeronia</taxon>
    </lineage>
</organism>
<gene>
    <name evidence="4" type="ORF">AWB68_03975</name>
</gene>
<dbReference type="Gene3D" id="3.10.129.10">
    <property type="entry name" value="Hotdog Thioesterase"/>
    <property type="match status" value="1"/>
</dbReference>
<proteinExistence type="predicted"/>
<evidence type="ECO:0000313" key="4">
    <source>
        <dbReference type="EMBL" id="SAL69700.1"/>
    </source>
</evidence>
<comment type="caution">
    <text evidence="4">The sequence shown here is derived from an EMBL/GenBank/DDBJ whole genome shotgun (WGS) entry which is preliminary data.</text>
</comment>
<feature type="region of interest" description="Disordered" evidence="1">
    <location>
        <begin position="149"/>
        <end position="173"/>
    </location>
</feature>
<feature type="domain" description="Peroxisomal multifunctional enzyme type 2-like N-terminal" evidence="3">
    <location>
        <begin position="20"/>
        <end position="146"/>
    </location>
</feature>
<dbReference type="InterPro" id="IPR054357">
    <property type="entry name" value="MFE-2_N"/>
</dbReference>
<evidence type="ECO:0000256" key="1">
    <source>
        <dbReference type="SAM" id="MobiDB-lite"/>
    </source>
</evidence>
<accession>A0A158JMZ2</accession>
<sequence>MTIDYHNLKNWPFEDIEQHYCARDVILYSLGAGYGSNPLDPDELAFVYEKELRVTPTFAVALGFPGFWVKDPRSGIDWVRMLHGEQTLRVHKPLPREATVIGRSRVARIVDKGPGKGALVLIERTVTDKATGELLATIEQLNFCRGDGGYSAGGDPSDEAPSSPPPVPEHGPDAVCDLPTRPEIAHIYRLSGDDNPLHVDPDVARNAGFERPILHGLATWGVAAHAVLKTTCSSDPTRLALFRARFTAPVYPGETIRTEVWHENNVVHFRSRVIERDVVVLNNGYAELR</sequence>
<dbReference type="Pfam" id="PF22622">
    <property type="entry name" value="MFE-2_hydrat-2_N"/>
    <property type="match status" value="1"/>
</dbReference>
<evidence type="ECO:0000259" key="2">
    <source>
        <dbReference type="Pfam" id="PF01575"/>
    </source>
</evidence>
<dbReference type="GO" id="GO:0004300">
    <property type="term" value="F:enoyl-CoA hydratase activity"/>
    <property type="evidence" value="ECO:0007669"/>
    <property type="project" value="TreeGrafter"/>
</dbReference>
<dbReference type="InterPro" id="IPR002539">
    <property type="entry name" value="MaoC-like_dom"/>
</dbReference>
<feature type="domain" description="MaoC-like" evidence="2">
    <location>
        <begin position="168"/>
        <end position="280"/>
    </location>
</feature>
<evidence type="ECO:0000259" key="3">
    <source>
        <dbReference type="Pfam" id="PF22622"/>
    </source>
</evidence>
<dbReference type="AlphaFoldDB" id="A0A158JMZ2"/>
<dbReference type="OrthoDB" id="5522043at2"/>
<dbReference type="PANTHER" id="PTHR13078">
    <property type="entry name" value="PEROXISOMAL MULTIFUNCTIONAL ENZYME TYPE 2-RELATED"/>
    <property type="match status" value="1"/>
</dbReference>
<dbReference type="PANTHER" id="PTHR13078:SF56">
    <property type="entry name" value="PEROXISOMAL MULTIFUNCTIONAL ENZYME TYPE 2"/>
    <property type="match status" value="1"/>
</dbReference>
<dbReference type="GO" id="GO:0006635">
    <property type="term" value="P:fatty acid beta-oxidation"/>
    <property type="evidence" value="ECO:0007669"/>
    <property type="project" value="TreeGrafter"/>
</dbReference>
<dbReference type="Pfam" id="PF01575">
    <property type="entry name" value="MaoC_dehydratas"/>
    <property type="match status" value="1"/>
</dbReference>
<dbReference type="GO" id="GO:0003857">
    <property type="term" value="F:(3S)-3-hydroxyacyl-CoA dehydrogenase (NAD+) activity"/>
    <property type="evidence" value="ECO:0007669"/>
    <property type="project" value="TreeGrafter"/>
</dbReference>
<dbReference type="EMBL" id="FCON02000044">
    <property type="protein sequence ID" value="SAL69700.1"/>
    <property type="molecule type" value="Genomic_DNA"/>
</dbReference>
<dbReference type="SUPFAM" id="SSF54637">
    <property type="entry name" value="Thioesterase/thiol ester dehydrase-isomerase"/>
    <property type="match status" value="2"/>
</dbReference>
<evidence type="ECO:0000313" key="5">
    <source>
        <dbReference type="Proteomes" id="UP000054770"/>
    </source>
</evidence>
<dbReference type="InterPro" id="IPR029069">
    <property type="entry name" value="HotDog_dom_sf"/>
</dbReference>
<dbReference type="GO" id="GO:0044594">
    <property type="term" value="F:17-beta-hydroxysteroid dehydrogenase (NAD+) activity"/>
    <property type="evidence" value="ECO:0007669"/>
    <property type="project" value="TreeGrafter"/>
</dbReference>
<protein>
    <submittedName>
        <fullName evidence="4">MaoC-like dehydratase</fullName>
    </submittedName>
</protein>
<dbReference type="RefSeq" id="WP_087646060.1">
    <property type="nucleotide sequence ID" value="NZ_FCON02000044.1"/>
</dbReference>
<name>A0A158JMZ2_9BURK</name>